<keyword evidence="1" id="KW-0472">Membrane</keyword>
<sequence>MKKFFLYSAGFVAAIIALCLLAPVVALLISGALLAAGLHYYTESTSTFGKVMSLVVAFVGLVSAISNIPGFIGLVAIGIIFYIYKSRKNEKVEIFTSNKEEDPFMNFEREWANLNK</sequence>
<reference evidence="2 3" key="1">
    <citation type="submission" date="2020-08" db="EMBL/GenBank/DDBJ databases">
        <title>A Genomic Blueprint of the Chicken Gut Microbiome.</title>
        <authorList>
            <person name="Gilroy R."/>
            <person name="Ravi A."/>
            <person name="Getino M."/>
            <person name="Pursley I."/>
            <person name="Horton D.L."/>
            <person name="Alikhan N.-F."/>
            <person name="Baker D."/>
            <person name="Gharbi K."/>
            <person name="Hall N."/>
            <person name="Watson M."/>
            <person name="Adriaenssens E.M."/>
            <person name="Foster-Nyarko E."/>
            <person name="Jarju S."/>
            <person name="Secka A."/>
            <person name="Antonio M."/>
            <person name="Oren A."/>
            <person name="Chaudhuri R."/>
            <person name="La Ragione R.M."/>
            <person name="Hildebrand F."/>
            <person name="Pallen M.J."/>
        </authorList>
    </citation>
    <scope>NUCLEOTIDE SEQUENCE [LARGE SCALE GENOMIC DNA]</scope>
    <source>
        <strain evidence="2 3">Sa1YVA6</strain>
    </source>
</reference>
<dbReference type="Proteomes" id="UP000600565">
    <property type="component" value="Unassembled WGS sequence"/>
</dbReference>
<dbReference type="EMBL" id="JACSPW010000001">
    <property type="protein sequence ID" value="MBD8031919.1"/>
    <property type="molecule type" value="Genomic_DNA"/>
</dbReference>
<protein>
    <submittedName>
        <fullName evidence="2">ABC transporter permease</fullName>
    </submittedName>
</protein>
<keyword evidence="1" id="KW-1133">Transmembrane helix</keyword>
<gene>
    <name evidence="2" type="ORF">H9632_02480</name>
</gene>
<name>A0ABR8XJ10_9BACL</name>
<dbReference type="RefSeq" id="WP_191702533.1">
    <property type="nucleotide sequence ID" value="NZ_JACSPW010000001.1"/>
</dbReference>
<evidence type="ECO:0000313" key="2">
    <source>
        <dbReference type="EMBL" id="MBD8031919.1"/>
    </source>
</evidence>
<keyword evidence="3" id="KW-1185">Reference proteome</keyword>
<evidence type="ECO:0000256" key="1">
    <source>
        <dbReference type="SAM" id="Phobius"/>
    </source>
</evidence>
<evidence type="ECO:0000313" key="3">
    <source>
        <dbReference type="Proteomes" id="UP000600565"/>
    </source>
</evidence>
<feature type="transmembrane region" description="Helical" evidence="1">
    <location>
        <begin position="51"/>
        <end position="84"/>
    </location>
</feature>
<comment type="caution">
    <text evidence="2">The sequence shown here is derived from an EMBL/GenBank/DDBJ whole genome shotgun (WGS) entry which is preliminary data.</text>
</comment>
<proteinExistence type="predicted"/>
<accession>A0ABR8XJ10</accession>
<organism evidence="2 3">
    <name type="scientific">Solibacillus merdavium</name>
    <dbReference type="NCBI Taxonomy" id="2762218"/>
    <lineage>
        <taxon>Bacteria</taxon>
        <taxon>Bacillati</taxon>
        <taxon>Bacillota</taxon>
        <taxon>Bacilli</taxon>
        <taxon>Bacillales</taxon>
        <taxon>Caryophanaceae</taxon>
        <taxon>Solibacillus</taxon>
    </lineage>
</organism>
<keyword evidence="1" id="KW-0812">Transmembrane</keyword>